<proteinExistence type="predicted"/>
<dbReference type="NCBIfam" id="TIGR02532">
    <property type="entry name" value="IV_pilin_GFxxxE"/>
    <property type="match status" value="1"/>
</dbReference>
<protein>
    <submittedName>
        <fullName evidence="2">Prepilin-type N-terminal cleavage/methylation domain-containing protein</fullName>
    </submittedName>
</protein>
<reference evidence="2 3" key="1">
    <citation type="submission" date="2024-11" db="EMBL/GenBank/DDBJ databases">
        <authorList>
            <person name="Heng Y.C."/>
            <person name="Lim A.C.H."/>
            <person name="Lee J.K.Y."/>
            <person name="Kittelmann S."/>
        </authorList>
    </citation>
    <scope>NUCLEOTIDE SEQUENCE [LARGE SCALE GENOMIC DNA]</scope>
    <source>
        <strain evidence="2 3">WILCCON 0202</strain>
    </source>
</reference>
<comment type="caution">
    <text evidence="2">The sequence shown here is derived from an EMBL/GenBank/DDBJ whole genome shotgun (WGS) entry which is preliminary data.</text>
</comment>
<keyword evidence="1" id="KW-0472">Membrane</keyword>
<evidence type="ECO:0000256" key="1">
    <source>
        <dbReference type="SAM" id="Phobius"/>
    </source>
</evidence>
<sequence>MLKSNKKKGFSLLEQLCAMSIFSIMSISIITIQLNNLRLREYNKEILEYSSVLEALKQEILYNYSYDYIKDIYSSNKRYVNKDMLNISSIRSNNLNQIFAESCDNSNTYLALGMVEGEVLKIHMEIHVKLNKEEIIICEFNKGNYL</sequence>
<name>A0ABW8TV30_9CLOT</name>
<keyword evidence="1" id="KW-1133">Transmembrane helix</keyword>
<dbReference type="Pfam" id="PF07963">
    <property type="entry name" value="N_methyl"/>
    <property type="match status" value="1"/>
</dbReference>
<accession>A0ABW8TV30</accession>
<evidence type="ECO:0000313" key="2">
    <source>
        <dbReference type="EMBL" id="MFL0268406.1"/>
    </source>
</evidence>
<organism evidence="2 3">
    <name type="scientific">Candidatus Clostridium radicumherbarum</name>
    <dbReference type="NCBI Taxonomy" id="3381662"/>
    <lineage>
        <taxon>Bacteria</taxon>
        <taxon>Bacillati</taxon>
        <taxon>Bacillota</taxon>
        <taxon>Clostridia</taxon>
        <taxon>Eubacteriales</taxon>
        <taxon>Clostridiaceae</taxon>
        <taxon>Clostridium</taxon>
    </lineage>
</organism>
<keyword evidence="3" id="KW-1185">Reference proteome</keyword>
<dbReference type="InterPro" id="IPR012902">
    <property type="entry name" value="N_methyl_site"/>
</dbReference>
<feature type="transmembrane region" description="Helical" evidence="1">
    <location>
        <begin position="12"/>
        <end position="34"/>
    </location>
</feature>
<dbReference type="EMBL" id="JBJHZY010000001">
    <property type="protein sequence ID" value="MFL0268406.1"/>
    <property type="molecule type" value="Genomic_DNA"/>
</dbReference>
<evidence type="ECO:0000313" key="3">
    <source>
        <dbReference type="Proteomes" id="UP001623661"/>
    </source>
</evidence>
<dbReference type="RefSeq" id="WP_406764981.1">
    <property type="nucleotide sequence ID" value="NZ_JBJHZY010000001.1"/>
</dbReference>
<dbReference type="Proteomes" id="UP001623661">
    <property type="component" value="Unassembled WGS sequence"/>
</dbReference>
<keyword evidence="1" id="KW-0812">Transmembrane</keyword>
<gene>
    <name evidence="2" type="ORF">ACJDUH_09830</name>
</gene>